<keyword evidence="3 5" id="KW-1133">Transmembrane helix</keyword>
<dbReference type="Gene3D" id="1.10.1450.10">
    <property type="entry name" value="Tetraspanin"/>
    <property type="match status" value="1"/>
</dbReference>
<keyword evidence="7" id="KW-1185">Reference proteome</keyword>
<protein>
    <submittedName>
        <fullName evidence="6">Uncharacterized protein</fullName>
    </submittedName>
</protein>
<proteinExistence type="predicted"/>
<sequence length="158" mass="17770">MNVGINLLRFFLVAINTVFVFLSGGLFAAAIWSDFSYREYFEIVNVKPVLEFLFATSVAIFLISVAGWAAAYKNHRGLLRIYLSLLIVVFAAQLLLSIFALAYNVEILPYLQNGMESALEAWSPPIELAFDEIQSDFDCCGVQNATDFKVQNKTLFYV</sequence>
<accession>E4Y3Q7</accession>
<evidence type="ECO:0000313" key="6">
    <source>
        <dbReference type="EMBL" id="CBY16452.1"/>
    </source>
</evidence>
<dbReference type="Proteomes" id="UP000001307">
    <property type="component" value="Unassembled WGS sequence"/>
</dbReference>
<dbReference type="GO" id="GO:0016020">
    <property type="term" value="C:membrane"/>
    <property type="evidence" value="ECO:0007669"/>
    <property type="project" value="UniProtKB-SubCell"/>
</dbReference>
<dbReference type="OrthoDB" id="10033535at2759"/>
<comment type="subcellular location">
    <subcellularLocation>
        <location evidence="1">Membrane</location>
        <topology evidence="1">Multi-pass membrane protein</topology>
    </subcellularLocation>
</comment>
<dbReference type="SUPFAM" id="SSF48652">
    <property type="entry name" value="Tetraspanin"/>
    <property type="match status" value="1"/>
</dbReference>
<evidence type="ECO:0000256" key="3">
    <source>
        <dbReference type="ARBA" id="ARBA00022989"/>
    </source>
</evidence>
<dbReference type="InterPro" id="IPR008952">
    <property type="entry name" value="Tetraspanin_EC2_sf"/>
</dbReference>
<dbReference type="Pfam" id="PF00335">
    <property type="entry name" value="Tetraspanin"/>
    <property type="match status" value="1"/>
</dbReference>
<feature type="transmembrane region" description="Helical" evidence="5">
    <location>
        <begin position="7"/>
        <end position="32"/>
    </location>
</feature>
<dbReference type="PANTHER" id="PTHR19282:SF452">
    <property type="entry name" value="LD03691P"/>
    <property type="match status" value="1"/>
</dbReference>
<evidence type="ECO:0000256" key="2">
    <source>
        <dbReference type="ARBA" id="ARBA00022692"/>
    </source>
</evidence>
<keyword evidence="2 5" id="KW-0812">Transmembrane</keyword>
<dbReference type="InterPro" id="IPR018499">
    <property type="entry name" value="Tetraspanin/Peripherin"/>
</dbReference>
<keyword evidence="4 5" id="KW-0472">Membrane</keyword>
<reference evidence="6" key="1">
    <citation type="journal article" date="2010" name="Science">
        <title>Plasticity of animal genome architecture unmasked by rapid evolution of a pelagic tunicate.</title>
        <authorList>
            <person name="Denoeud F."/>
            <person name="Henriet S."/>
            <person name="Mungpakdee S."/>
            <person name="Aury J.M."/>
            <person name="Da Silva C."/>
            <person name="Brinkmann H."/>
            <person name="Mikhaleva J."/>
            <person name="Olsen L.C."/>
            <person name="Jubin C."/>
            <person name="Canestro C."/>
            <person name="Bouquet J.M."/>
            <person name="Danks G."/>
            <person name="Poulain J."/>
            <person name="Campsteijn C."/>
            <person name="Adamski M."/>
            <person name="Cross I."/>
            <person name="Yadetie F."/>
            <person name="Muffato M."/>
            <person name="Louis A."/>
            <person name="Butcher S."/>
            <person name="Tsagkogeorga G."/>
            <person name="Konrad A."/>
            <person name="Singh S."/>
            <person name="Jensen M.F."/>
            <person name="Cong E.H."/>
            <person name="Eikeseth-Otteraa H."/>
            <person name="Noel B."/>
            <person name="Anthouard V."/>
            <person name="Porcel B.M."/>
            <person name="Kachouri-Lafond R."/>
            <person name="Nishino A."/>
            <person name="Ugolini M."/>
            <person name="Chourrout P."/>
            <person name="Nishida H."/>
            <person name="Aasland R."/>
            <person name="Huzurbazar S."/>
            <person name="Westhof E."/>
            <person name="Delsuc F."/>
            <person name="Lehrach H."/>
            <person name="Reinhardt R."/>
            <person name="Weissenbach J."/>
            <person name="Roy S.W."/>
            <person name="Artiguenave F."/>
            <person name="Postlethwait J.H."/>
            <person name="Manak J.R."/>
            <person name="Thompson E.M."/>
            <person name="Jaillon O."/>
            <person name="Du Pasquier L."/>
            <person name="Boudinot P."/>
            <person name="Liberles D.A."/>
            <person name="Volff J.N."/>
            <person name="Philippe H."/>
            <person name="Lenhard B."/>
            <person name="Roest Crollius H."/>
            <person name="Wincker P."/>
            <person name="Chourrout D."/>
        </authorList>
    </citation>
    <scope>NUCLEOTIDE SEQUENCE [LARGE SCALE GENOMIC DNA]</scope>
</reference>
<evidence type="ECO:0000256" key="4">
    <source>
        <dbReference type="ARBA" id="ARBA00023136"/>
    </source>
</evidence>
<evidence type="ECO:0000313" key="7">
    <source>
        <dbReference type="Proteomes" id="UP000001307"/>
    </source>
</evidence>
<evidence type="ECO:0000256" key="1">
    <source>
        <dbReference type="ARBA" id="ARBA00004141"/>
    </source>
</evidence>
<dbReference type="EMBL" id="FN654232">
    <property type="protein sequence ID" value="CBY16452.1"/>
    <property type="molecule type" value="Genomic_DNA"/>
</dbReference>
<name>E4Y3Q7_OIKDI</name>
<dbReference type="InParanoid" id="E4Y3Q7"/>
<gene>
    <name evidence="6" type="ORF">GSOID_T00001619001</name>
</gene>
<feature type="transmembrane region" description="Helical" evidence="5">
    <location>
        <begin position="52"/>
        <end position="71"/>
    </location>
</feature>
<organism evidence="6">
    <name type="scientific">Oikopleura dioica</name>
    <name type="common">Tunicate</name>
    <dbReference type="NCBI Taxonomy" id="34765"/>
    <lineage>
        <taxon>Eukaryota</taxon>
        <taxon>Metazoa</taxon>
        <taxon>Chordata</taxon>
        <taxon>Tunicata</taxon>
        <taxon>Appendicularia</taxon>
        <taxon>Copelata</taxon>
        <taxon>Oikopleuridae</taxon>
        <taxon>Oikopleura</taxon>
    </lineage>
</organism>
<feature type="transmembrane region" description="Helical" evidence="5">
    <location>
        <begin position="83"/>
        <end position="103"/>
    </location>
</feature>
<dbReference type="PANTHER" id="PTHR19282">
    <property type="entry name" value="TETRASPANIN"/>
    <property type="match status" value="1"/>
</dbReference>
<evidence type="ECO:0000256" key="5">
    <source>
        <dbReference type="SAM" id="Phobius"/>
    </source>
</evidence>
<dbReference type="PRINTS" id="PR00259">
    <property type="entry name" value="TMFOUR"/>
</dbReference>
<dbReference type="AlphaFoldDB" id="E4Y3Q7"/>